<reference evidence="1 2" key="1">
    <citation type="journal article" date="2021" name="Hortic Res">
        <title>High-quality reference genome and annotation aids understanding of berry development for evergreen blueberry (Vaccinium darrowii).</title>
        <authorList>
            <person name="Yu J."/>
            <person name="Hulse-Kemp A.M."/>
            <person name="Babiker E."/>
            <person name="Staton M."/>
        </authorList>
    </citation>
    <scope>NUCLEOTIDE SEQUENCE [LARGE SCALE GENOMIC DNA]</scope>
    <source>
        <strain evidence="2">cv. NJ 8807/NJ 8810</strain>
        <tissue evidence="1">Young leaf</tissue>
    </source>
</reference>
<proteinExistence type="predicted"/>
<sequence>MLAKIARLEESVTKSEKRAITGFDMDKLCIFPGAKLPKKFKHVDFEKFDGTGDPRGHIQAYVSSLSLQDVDEPTMAQMFHETLIGPALQWLLSLDISRRQTWEDMTTAFIKQVCEKMEGQGRTND</sequence>
<gene>
    <name evidence="1" type="ORF">Vadar_024172</name>
</gene>
<keyword evidence="2" id="KW-1185">Reference proteome</keyword>
<evidence type="ECO:0000313" key="1">
    <source>
        <dbReference type="EMBL" id="KAH7844088.1"/>
    </source>
</evidence>
<accession>A0ACB7XTG5</accession>
<dbReference type="Proteomes" id="UP000828048">
    <property type="component" value="Chromosome 1"/>
</dbReference>
<organism evidence="1 2">
    <name type="scientific">Vaccinium darrowii</name>
    <dbReference type="NCBI Taxonomy" id="229202"/>
    <lineage>
        <taxon>Eukaryota</taxon>
        <taxon>Viridiplantae</taxon>
        <taxon>Streptophyta</taxon>
        <taxon>Embryophyta</taxon>
        <taxon>Tracheophyta</taxon>
        <taxon>Spermatophyta</taxon>
        <taxon>Magnoliopsida</taxon>
        <taxon>eudicotyledons</taxon>
        <taxon>Gunneridae</taxon>
        <taxon>Pentapetalae</taxon>
        <taxon>asterids</taxon>
        <taxon>Ericales</taxon>
        <taxon>Ericaceae</taxon>
        <taxon>Vaccinioideae</taxon>
        <taxon>Vaccinieae</taxon>
        <taxon>Vaccinium</taxon>
    </lineage>
</organism>
<evidence type="ECO:0000313" key="2">
    <source>
        <dbReference type="Proteomes" id="UP000828048"/>
    </source>
</evidence>
<protein>
    <submittedName>
        <fullName evidence="1">Uncharacterized protein</fullName>
    </submittedName>
</protein>
<comment type="caution">
    <text evidence="1">The sequence shown here is derived from an EMBL/GenBank/DDBJ whole genome shotgun (WGS) entry which is preliminary data.</text>
</comment>
<dbReference type="EMBL" id="CM037151">
    <property type="protein sequence ID" value="KAH7844088.1"/>
    <property type="molecule type" value="Genomic_DNA"/>
</dbReference>
<name>A0ACB7XTG5_9ERIC</name>